<feature type="chain" id="PRO_5012548910" evidence="2">
    <location>
        <begin position="16"/>
        <end position="270"/>
    </location>
</feature>
<dbReference type="InParanoid" id="A0A1S3I3A5"/>
<evidence type="ECO:0000256" key="1">
    <source>
        <dbReference type="ARBA" id="ARBA00023157"/>
    </source>
</evidence>
<dbReference type="RefSeq" id="XP_013392718.1">
    <property type="nucleotide sequence ID" value="XM_013537264.1"/>
</dbReference>
<sequence>MKVLIIVCLAALCSAKFVAKRSQTAHFDVHVTEKSAKFVQEIEADLEKNQVVYKTPQHNDVQETLTLQDFNKGLEIFCFPRKAVCHLIPLNRTQFPDPVALESSMVKLWAESRGAMSDKDTETIAQKWFISEGPIENMSFLSKEMQEMVQGFGFPLYRLEKVPDDAEFIEVDEPTPHRQRRSGFIPQLDNAVCNDTAEIAPGVPAPAKWRYAMTANNGCDWIFTCGKTATGETVCPGREHIRNAIFFTCLCCGSHNRLSECFYCVKMHEM</sequence>
<proteinExistence type="predicted"/>
<dbReference type="KEGG" id="lak:106160613"/>
<dbReference type="Pfam" id="PF04089">
    <property type="entry name" value="BRICHOS"/>
    <property type="match status" value="1"/>
</dbReference>
<name>A0A1S3I3A5_LINAN</name>
<dbReference type="OrthoDB" id="10077626at2759"/>
<protein>
    <submittedName>
        <fullName evidence="5">Uncharacterized protein LOC106160613</fullName>
    </submittedName>
</protein>
<keyword evidence="4" id="KW-1185">Reference proteome</keyword>
<dbReference type="AlphaFoldDB" id="A0A1S3I3A5"/>
<evidence type="ECO:0000256" key="2">
    <source>
        <dbReference type="SAM" id="SignalP"/>
    </source>
</evidence>
<dbReference type="PROSITE" id="PS00028">
    <property type="entry name" value="ZINC_FINGER_C2H2_1"/>
    <property type="match status" value="1"/>
</dbReference>
<accession>A0A1S3I3A5</accession>
<dbReference type="Proteomes" id="UP000085678">
    <property type="component" value="Unplaced"/>
</dbReference>
<evidence type="ECO:0000313" key="5">
    <source>
        <dbReference type="RefSeq" id="XP_013392718.1"/>
    </source>
</evidence>
<dbReference type="GeneID" id="106160613"/>
<evidence type="ECO:0000313" key="4">
    <source>
        <dbReference type="Proteomes" id="UP000085678"/>
    </source>
</evidence>
<dbReference type="InterPro" id="IPR013087">
    <property type="entry name" value="Znf_C2H2_type"/>
</dbReference>
<feature type="domain" description="BRICHOS" evidence="3">
    <location>
        <begin position="58"/>
        <end position="159"/>
    </location>
</feature>
<keyword evidence="2" id="KW-0732">Signal</keyword>
<evidence type="ECO:0000259" key="3">
    <source>
        <dbReference type="PROSITE" id="PS50869"/>
    </source>
</evidence>
<dbReference type="InterPro" id="IPR007084">
    <property type="entry name" value="BRICHOS_dom"/>
</dbReference>
<reference evidence="5" key="1">
    <citation type="submission" date="2025-08" db="UniProtKB">
        <authorList>
            <consortium name="RefSeq"/>
        </authorList>
    </citation>
    <scope>IDENTIFICATION</scope>
    <source>
        <tissue evidence="5">Gonads</tissue>
    </source>
</reference>
<dbReference type="PROSITE" id="PS50869">
    <property type="entry name" value="BRICHOS"/>
    <property type="match status" value="1"/>
</dbReference>
<feature type="signal peptide" evidence="2">
    <location>
        <begin position="1"/>
        <end position="15"/>
    </location>
</feature>
<keyword evidence="1" id="KW-1015">Disulfide bond</keyword>
<gene>
    <name evidence="5" type="primary">LOC106160613</name>
</gene>
<dbReference type="SMART" id="SM01039">
    <property type="entry name" value="BRICHOS"/>
    <property type="match status" value="1"/>
</dbReference>
<organism evidence="4 5">
    <name type="scientific">Lingula anatina</name>
    <name type="common">Brachiopod</name>
    <name type="synonym">Lingula unguis</name>
    <dbReference type="NCBI Taxonomy" id="7574"/>
    <lineage>
        <taxon>Eukaryota</taxon>
        <taxon>Metazoa</taxon>
        <taxon>Spiralia</taxon>
        <taxon>Lophotrochozoa</taxon>
        <taxon>Brachiopoda</taxon>
        <taxon>Linguliformea</taxon>
        <taxon>Lingulata</taxon>
        <taxon>Lingulida</taxon>
        <taxon>Linguloidea</taxon>
        <taxon>Lingulidae</taxon>
        <taxon>Lingula</taxon>
    </lineage>
</organism>